<evidence type="ECO:0000256" key="1">
    <source>
        <dbReference type="SAM" id="MobiDB-lite"/>
    </source>
</evidence>
<keyword evidence="2" id="KW-1133">Transmembrane helix</keyword>
<feature type="chain" id="PRO_5039114785" description="Integral membrane protein" evidence="3">
    <location>
        <begin position="20"/>
        <end position="218"/>
    </location>
</feature>
<proteinExistence type="predicted"/>
<evidence type="ECO:0000256" key="3">
    <source>
        <dbReference type="SAM" id="SignalP"/>
    </source>
</evidence>
<dbReference type="RefSeq" id="WP_184934740.1">
    <property type="nucleotide sequence ID" value="NZ_JACHJV010000001.1"/>
</dbReference>
<name>A0A7W7QZW8_KITKI</name>
<keyword evidence="2" id="KW-0812">Transmembrane</keyword>
<evidence type="ECO:0000256" key="2">
    <source>
        <dbReference type="SAM" id="Phobius"/>
    </source>
</evidence>
<organism evidence="4 5">
    <name type="scientific">Kitasatospora kifunensis</name>
    <name type="common">Streptomyces kifunensis</name>
    <dbReference type="NCBI Taxonomy" id="58351"/>
    <lineage>
        <taxon>Bacteria</taxon>
        <taxon>Bacillati</taxon>
        <taxon>Actinomycetota</taxon>
        <taxon>Actinomycetes</taxon>
        <taxon>Kitasatosporales</taxon>
        <taxon>Streptomycetaceae</taxon>
        <taxon>Kitasatospora</taxon>
    </lineage>
</organism>
<sequence length="218" mass="22094">MTTCRLTRTLRAMFFAALAVPLAAAGQVVVTGRPLPVSVVVAAGVVVFAVAAVLAGADRGFFQIAALMLPVELLLNTTFNLGQDTCAPPSGVQHMGGHGLDLMVCGGGSVGGGGSTLSLAPTVLELVLLTVQVVVTLVAALCLRLADAALARLPELFGALARLAPDALRALLLLAPIPARPASGSPLPEPRPEHAPTEDLPLAPSRHRGPPASFALAC</sequence>
<evidence type="ECO:0000313" key="5">
    <source>
        <dbReference type="Proteomes" id="UP000540506"/>
    </source>
</evidence>
<dbReference type="Proteomes" id="UP000540506">
    <property type="component" value="Unassembled WGS sequence"/>
</dbReference>
<feature type="signal peptide" evidence="3">
    <location>
        <begin position="1"/>
        <end position="19"/>
    </location>
</feature>
<protein>
    <recommendedName>
        <fullName evidence="6">Integral membrane protein</fullName>
    </recommendedName>
</protein>
<reference evidence="4 5" key="1">
    <citation type="submission" date="2020-08" db="EMBL/GenBank/DDBJ databases">
        <title>Sequencing the genomes of 1000 actinobacteria strains.</title>
        <authorList>
            <person name="Klenk H.-P."/>
        </authorList>
    </citation>
    <scope>NUCLEOTIDE SEQUENCE [LARGE SCALE GENOMIC DNA]</scope>
    <source>
        <strain evidence="4 5">DSM 41654</strain>
    </source>
</reference>
<gene>
    <name evidence="4" type="ORF">FHR34_001587</name>
</gene>
<keyword evidence="3" id="KW-0732">Signal</keyword>
<dbReference type="AlphaFoldDB" id="A0A7W7QZW8"/>
<accession>A0A7W7QZW8</accession>
<keyword evidence="2" id="KW-0472">Membrane</keyword>
<feature type="region of interest" description="Disordered" evidence="1">
    <location>
        <begin position="183"/>
        <end position="218"/>
    </location>
</feature>
<dbReference type="EMBL" id="JACHJV010000001">
    <property type="protein sequence ID" value="MBB4922594.1"/>
    <property type="molecule type" value="Genomic_DNA"/>
</dbReference>
<feature type="transmembrane region" description="Helical" evidence="2">
    <location>
        <begin position="35"/>
        <end position="54"/>
    </location>
</feature>
<evidence type="ECO:0000313" key="4">
    <source>
        <dbReference type="EMBL" id="MBB4922594.1"/>
    </source>
</evidence>
<comment type="caution">
    <text evidence="4">The sequence shown here is derived from an EMBL/GenBank/DDBJ whole genome shotgun (WGS) entry which is preliminary data.</text>
</comment>
<evidence type="ECO:0008006" key="6">
    <source>
        <dbReference type="Google" id="ProtNLM"/>
    </source>
</evidence>
<keyword evidence="5" id="KW-1185">Reference proteome</keyword>